<evidence type="ECO:0000256" key="5">
    <source>
        <dbReference type="SAM" id="Phobius"/>
    </source>
</evidence>
<keyword evidence="2 5" id="KW-0812">Transmembrane</keyword>
<dbReference type="Proteomes" id="UP000536179">
    <property type="component" value="Unassembled WGS sequence"/>
</dbReference>
<gene>
    <name evidence="7" type="ORF">FHS27_001165</name>
</gene>
<dbReference type="GO" id="GO:0006508">
    <property type="term" value="P:proteolysis"/>
    <property type="evidence" value="ECO:0007669"/>
    <property type="project" value="UniProtKB-KW"/>
</dbReference>
<sequence>METPSDQPVVAFESSHRAPCQEVSLVLQAIGISSEIARDKNGWVVVVDAARHSVAVDEIDDYLRDKSVEVPRVESRVRLFGGAVVGVVFYVSILVSVFVLDGISAYGVSWSDVGHMRAGDVMSGQFYRTVTALMLHADALHLMSNLAFGGFFGLLVGRIFGGGIAWLAIVVSGAMGNGLNALLREAGHTSIGASTAVFAALGILVAHALRPRAGDASTRMQRWSPLIAGVLMFAFIGLEGERTDVLAHTTGLVSGLVVGALCSRLPERMFASEAAQFAAAGITFAIIVLSWAIAATG</sequence>
<dbReference type="EMBL" id="JACHXU010000003">
    <property type="protein sequence ID" value="MBB3205365.1"/>
    <property type="molecule type" value="Genomic_DNA"/>
</dbReference>
<dbReference type="Pfam" id="PF01694">
    <property type="entry name" value="Rhomboid"/>
    <property type="match status" value="1"/>
</dbReference>
<keyword evidence="8" id="KW-1185">Reference proteome</keyword>
<keyword evidence="4 5" id="KW-0472">Membrane</keyword>
<comment type="subcellular location">
    <subcellularLocation>
        <location evidence="1">Membrane</location>
        <topology evidence="1">Multi-pass membrane protein</topology>
    </subcellularLocation>
</comment>
<dbReference type="InterPro" id="IPR022764">
    <property type="entry name" value="Peptidase_S54_rhomboid_dom"/>
</dbReference>
<feature type="transmembrane region" description="Helical" evidence="5">
    <location>
        <begin position="274"/>
        <end position="294"/>
    </location>
</feature>
<dbReference type="AlphaFoldDB" id="A0A7W5DVL9"/>
<evidence type="ECO:0000256" key="3">
    <source>
        <dbReference type="ARBA" id="ARBA00022989"/>
    </source>
</evidence>
<feature type="transmembrane region" description="Helical" evidence="5">
    <location>
        <begin position="79"/>
        <end position="100"/>
    </location>
</feature>
<comment type="caution">
    <text evidence="7">The sequence shown here is derived from an EMBL/GenBank/DDBJ whole genome shotgun (WGS) entry which is preliminary data.</text>
</comment>
<name>A0A7W5DVL9_9BACT</name>
<evidence type="ECO:0000259" key="6">
    <source>
        <dbReference type="Pfam" id="PF01694"/>
    </source>
</evidence>
<feature type="transmembrane region" description="Helical" evidence="5">
    <location>
        <begin position="221"/>
        <end position="239"/>
    </location>
</feature>
<organism evidence="7 8">
    <name type="scientific">Aporhodopirellula rubra</name>
    <dbReference type="NCBI Taxonomy" id="980271"/>
    <lineage>
        <taxon>Bacteria</taxon>
        <taxon>Pseudomonadati</taxon>
        <taxon>Planctomycetota</taxon>
        <taxon>Planctomycetia</taxon>
        <taxon>Pirellulales</taxon>
        <taxon>Pirellulaceae</taxon>
        <taxon>Aporhodopirellula</taxon>
    </lineage>
</organism>
<feature type="domain" description="Peptidase S54 rhomboid" evidence="6">
    <location>
        <begin position="124"/>
        <end position="264"/>
    </location>
</feature>
<proteinExistence type="predicted"/>
<dbReference type="Gene3D" id="1.20.1540.10">
    <property type="entry name" value="Rhomboid-like"/>
    <property type="match status" value="1"/>
</dbReference>
<dbReference type="PANTHER" id="PTHR43066">
    <property type="entry name" value="RHOMBOID-RELATED PROTEIN"/>
    <property type="match status" value="1"/>
</dbReference>
<dbReference type="GO" id="GO:0016020">
    <property type="term" value="C:membrane"/>
    <property type="evidence" value="ECO:0007669"/>
    <property type="project" value="UniProtKB-SubCell"/>
</dbReference>
<dbReference type="InterPro" id="IPR035952">
    <property type="entry name" value="Rhomboid-like_sf"/>
</dbReference>
<evidence type="ECO:0000313" key="7">
    <source>
        <dbReference type="EMBL" id="MBB3205365.1"/>
    </source>
</evidence>
<feature type="transmembrane region" description="Helical" evidence="5">
    <location>
        <begin position="189"/>
        <end position="209"/>
    </location>
</feature>
<evidence type="ECO:0000256" key="1">
    <source>
        <dbReference type="ARBA" id="ARBA00004141"/>
    </source>
</evidence>
<keyword evidence="7" id="KW-0645">Protease</keyword>
<evidence type="ECO:0000256" key="4">
    <source>
        <dbReference type="ARBA" id="ARBA00023136"/>
    </source>
</evidence>
<dbReference type="SUPFAM" id="SSF144091">
    <property type="entry name" value="Rhomboid-like"/>
    <property type="match status" value="1"/>
</dbReference>
<dbReference type="RefSeq" id="WP_221224897.1">
    <property type="nucleotide sequence ID" value="NZ_JACHXU010000003.1"/>
</dbReference>
<evidence type="ECO:0000313" key="8">
    <source>
        <dbReference type="Proteomes" id="UP000536179"/>
    </source>
</evidence>
<protein>
    <submittedName>
        <fullName evidence="7">Membrane associated rhomboid family serine protease</fullName>
    </submittedName>
</protein>
<dbReference type="PANTHER" id="PTHR43066:SF5">
    <property type="entry name" value="RHOMBOID-LIKE PROTEIN 11, CHLOROPLASTIC-RELATED"/>
    <property type="match status" value="1"/>
</dbReference>
<dbReference type="GO" id="GO:0004252">
    <property type="term" value="F:serine-type endopeptidase activity"/>
    <property type="evidence" value="ECO:0007669"/>
    <property type="project" value="InterPro"/>
</dbReference>
<keyword evidence="3 5" id="KW-1133">Transmembrane helix</keyword>
<feature type="transmembrane region" description="Helical" evidence="5">
    <location>
        <begin position="139"/>
        <end position="157"/>
    </location>
</feature>
<reference evidence="7 8" key="1">
    <citation type="submission" date="2020-08" db="EMBL/GenBank/DDBJ databases">
        <title>Genomic Encyclopedia of Type Strains, Phase III (KMG-III): the genomes of soil and plant-associated and newly described type strains.</title>
        <authorList>
            <person name="Whitman W."/>
        </authorList>
    </citation>
    <scope>NUCLEOTIDE SEQUENCE [LARGE SCALE GENOMIC DNA]</scope>
    <source>
        <strain evidence="7 8">CECT 8075</strain>
    </source>
</reference>
<feature type="transmembrane region" description="Helical" evidence="5">
    <location>
        <begin position="164"/>
        <end position="183"/>
    </location>
</feature>
<feature type="transmembrane region" description="Helical" evidence="5">
    <location>
        <begin position="245"/>
        <end position="262"/>
    </location>
</feature>
<keyword evidence="7" id="KW-0378">Hydrolase</keyword>
<evidence type="ECO:0000256" key="2">
    <source>
        <dbReference type="ARBA" id="ARBA00022692"/>
    </source>
</evidence>
<accession>A0A7W5DVL9</accession>